<reference evidence="3" key="1">
    <citation type="journal article" date="2019" name="Int. J. Syst. Evol. Microbiol.">
        <title>The Global Catalogue of Microorganisms (GCM) 10K type strain sequencing project: providing services to taxonomists for standard genome sequencing and annotation.</title>
        <authorList>
            <consortium name="The Broad Institute Genomics Platform"/>
            <consortium name="The Broad Institute Genome Sequencing Center for Infectious Disease"/>
            <person name="Wu L."/>
            <person name="Ma J."/>
        </authorList>
    </citation>
    <scope>NUCLEOTIDE SEQUENCE [LARGE SCALE GENOMIC DNA]</scope>
    <source>
        <strain evidence="3">CCM 7043</strain>
    </source>
</reference>
<dbReference type="EMBL" id="JBHUCO010000012">
    <property type="protein sequence ID" value="MFD1518425.1"/>
    <property type="molecule type" value="Genomic_DNA"/>
</dbReference>
<gene>
    <name evidence="2" type="ORF">ACFSJD_13080</name>
</gene>
<feature type="region of interest" description="Disordered" evidence="1">
    <location>
        <begin position="116"/>
        <end position="137"/>
    </location>
</feature>
<proteinExistence type="predicted"/>
<evidence type="ECO:0000313" key="2">
    <source>
        <dbReference type="EMBL" id="MFD1518425.1"/>
    </source>
</evidence>
<evidence type="ECO:0000313" key="3">
    <source>
        <dbReference type="Proteomes" id="UP001597114"/>
    </source>
</evidence>
<organism evidence="2 3">
    <name type="scientific">Pseudonocardia yunnanensis</name>
    <dbReference type="NCBI Taxonomy" id="58107"/>
    <lineage>
        <taxon>Bacteria</taxon>
        <taxon>Bacillati</taxon>
        <taxon>Actinomycetota</taxon>
        <taxon>Actinomycetes</taxon>
        <taxon>Pseudonocardiales</taxon>
        <taxon>Pseudonocardiaceae</taxon>
        <taxon>Pseudonocardia</taxon>
    </lineage>
</organism>
<name>A0ABW4EVN8_9PSEU</name>
<accession>A0ABW4EVN8</accession>
<sequence>MKVPDDGYFLTLDWTGEPWGSDTVAVQRGPEIVVLQSLQVSAHKCTADGRPDGRSQRTFSALLDRAETVLRGSAMTVPEPLLRITPRGRGLTRLDKNGEHVQLFAAFDVVSRARKVREEPRHQKNARGSCPRQPVRDGAALLDLPPWRACGDLATPGSGTPNGAAPSVN</sequence>
<protein>
    <submittedName>
        <fullName evidence="2">Uncharacterized protein</fullName>
    </submittedName>
</protein>
<keyword evidence="3" id="KW-1185">Reference proteome</keyword>
<dbReference type="RefSeq" id="WP_344720698.1">
    <property type="nucleotide sequence ID" value="NZ_BAAAUS010000006.1"/>
</dbReference>
<evidence type="ECO:0000256" key="1">
    <source>
        <dbReference type="SAM" id="MobiDB-lite"/>
    </source>
</evidence>
<comment type="caution">
    <text evidence="2">The sequence shown here is derived from an EMBL/GenBank/DDBJ whole genome shotgun (WGS) entry which is preliminary data.</text>
</comment>
<dbReference type="Proteomes" id="UP001597114">
    <property type="component" value="Unassembled WGS sequence"/>
</dbReference>